<name>A6GHQ0_9BACT</name>
<gene>
    <name evidence="1" type="ORF">PPSIR1_17180</name>
</gene>
<reference evidence="1 2" key="1">
    <citation type="submission" date="2007-06" db="EMBL/GenBank/DDBJ databases">
        <authorList>
            <person name="Shimkets L."/>
            <person name="Ferriera S."/>
            <person name="Johnson J."/>
            <person name="Kravitz S."/>
            <person name="Beeson K."/>
            <person name="Sutton G."/>
            <person name="Rogers Y.-H."/>
            <person name="Friedman R."/>
            <person name="Frazier M."/>
            <person name="Venter J.C."/>
        </authorList>
    </citation>
    <scope>NUCLEOTIDE SEQUENCE [LARGE SCALE GENOMIC DNA]</scope>
    <source>
        <strain evidence="1 2">SIR-1</strain>
    </source>
</reference>
<evidence type="ECO:0000313" key="2">
    <source>
        <dbReference type="Proteomes" id="UP000005801"/>
    </source>
</evidence>
<evidence type="ECO:0000313" key="1">
    <source>
        <dbReference type="EMBL" id="EDM74592.1"/>
    </source>
</evidence>
<organism evidence="1 2">
    <name type="scientific">Plesiocystis pacifica SIR-1</name>
    <dbReference type="NCBI Taxonomy" id="391625"/>
    <lineage>
        <taxon>Bacteria</taxon>
        <taxon>Pseudomonadati</taxon>
        <taxon>Myxococcota</taxon>
        <taxon>Polyangia</taxon>
        <taxon>Nannocystales</taxon>
        <taxon>Nannocystaceae</taxon>
        <taxon>Plesiocystis</taxon>
    </lineage>
</organism>
<dbReference type="Proteomes" id="UP000005801">
    <property type="component" value="Unassembled WGS sequence"/>
</dbReference>
<sequence>MVLLGALLAAGTADAAREGTLYYVNDFDGADACGGSDLSWGDDTVGYLEDKLDDWGFDSVYYHGNRWLDFEDVSDADENVNGEDEVSSRGIDSADIGMMYSHGGKNCSGSHYSSVKMGDNDGASCTLLYSSSAAGNDSWWGDTDLNAMIIDTCSSAQWCVWNNSAYFHADGNFATFLGFHGLSYDSRKHTNNFEDFVDNSRYNGLGDNWVDELTRRPIGSNNDECAVAIIFEDSSSDADFTFDYMGFDDWKTPGSHSTSYYYYINGCDPDGGNAL</sequence>
<protein>
    <submittedName>
        <fullName evidence="1">Uncharacterized protein</fullName>
    </submittedName>
</protein>
<dbReference type="STRING" id="391625.PPSIR1_17180"/>
<accession>A6GHQ0</accession>
<comment type="caution">
    <text evidence="1">The sequence shown here is derived from an EMBL/GenBank/DDBJ whole genome shotgun (WGS) entry which is preliminary data.</text>
</comment>
<dbReference type="EMBL" id="ABCS01000123">
    <property type="protein sequence ID" value="EDM74592.1"/>
    <property type="molecule type" value="Genomic_DNA"/>
</dbReference>
<proteinExistence type="predicted"/>
<keyword evidence="2" id="KW-1185">Reference proteome</keyword>
<dbReference type="AlphaFoldDB" id="A6GHQ0"/>